<accession>A0AAD7S0M5</accession>
<dbReference type="EMBL" id="JAINUG010000133">
    <property type="protein sequence ID" value="KAJ8393769.1"/>
    <property type="molecule type" value="Genomic_DNA"/>
</dbReference>
<evidence type="ECO:0000313" key="2">
    <source>
        <dbReference type="Proteomes" id="UP001221898"/>
    </source>
</evidence>
<dbReference type="AlphaFoldDB" id="A0AAD7S0M5"/>
<reference evidence="1" key="1">
    <citation type="journal article" date="2023" name="Science">
        <title>Genome structures resolve the early diversification of teleost fishes.</title>
        <authorList>
            <person name="Parey E."/>
            <person name="Louis A."/>
            <person name="Montfort J."/>
            <person name="Bouchez O."/>
            <person name="Roques C."/>
            <person name="Iampietro C."/>
            <person name="Lluch J."/>
            <person name="Castinel A."/>
            <person name="Donnadieu C."/>
            <person name="Desvignes T."/>
            <person name="Floi Bucao C."/>
            <person name="Jouanno E."/>
            <person name="Wen M."/>
            <person name="Mejri S."/>
            <person name="Dirks R."/>
            <person name="Jansen H."/>
            <person name="Henkel C."/>
            <person name="Chen W.J."/>
            <person name="Zahm M."/>
            <person name="Cabau C."/>
            <person name="Klopp C."/>
            <person name="Thompson A.W."/>
            <person name="Robinson-Rechavi M."/>
            <person name="Braasch I."/>
            <person name="Lecointre G."/>
            <person name="Bobe J."/>
            <person name="Postlethwait J.H."/>
            <person name="Berthelot C."/>
            <person name="Roest Crollius H."/>
            <person name="Guiguen Y."/>
        </authorList>
    </citation>
    <scope>NUCLEOTIDE SEQUENCE</scope>
    <source>
        <strain evidence="1">NC1722</strain>
    </source>
</reference>
<name>A0AAD7S0M5_9TELE</name>
<keyword evidence="2" id="KW-1185">Reference proteome</keyword>
<dbReference type="Proteomes" id="UP001221898">
    <property type="component" value="Unassembled WGS sequence"/>
</dbReference>
<gene>
    <name evidence="1" type="ORF">AAFF_G00056840</name>
</gene>
<proteinExistence type="predicted"/>
<protein>
    <submittedName>
        <fullName evidence="1">Uncharacterized protein</fullName>
    </submittedName>
</protein>
<organism evidence="1 2">
    <name type="scientific">Aldrovandia affinis</name>
    <dbReference type="NCBI Taxonomy" id="143900"/>
    <lineage>
        <taxon>Eukaryota</taxon>
        <taxon>Metazoa</taxon>
        <taxon>Chordata</taxon>
        <taxon>Craniata</taxon>
        <taxon>Vertebrata</taxon>
        <taxon>Euteleostomi</taxon>
        <taxon>Actinopterygii</taxon>
        <taxon>Neopterygii</taxon>
        <taxon>Teleostei</taxon>
        <taxon>Notacanthiformes</taxon>
        <taxon>Halosauridae</taxon>
        <taxon>Aldrovandia</taxon>
    </lineage>
</organism>
<sequence>MPHYLNIYGGQDNVPHYLIPRDPQDLTSMPDSLDSSLSEQMNVSWEMRCAPFPLPASRQRAAEKPLGCRGNGGTSLVDFSREIHHGFPVTLSICGRAASAGLMNTSELKQS</sequence>
<evidence type="ECO:0000313" key="1">
    <source>
        <dbReference type="EMBL" id="KAJ8393769.1"/>
    </source>
</evidence>
<comment type="caution">
    <text evidence="1">The sequence shown here is derived from an EMBL/GenBank/DDBJ whole genome shotgun (WGS) entry which is preliminary data.</text>
</comment>